<sequence length="685" mass="80278">MNKRAREIIFWIMEKRDYQETCTINDLMDKFKVSERTIRYDLEGITDFLLENKQKPIQLCEHGVIELQKDTDTIRMLLGQNDFYSFKLSKEERMHMILYLIANTGEHVTLQQLADILFVSRSTIIHDVDDVRKSIQKQDLEIVSLRRGLRIQGRESSRRIMLMHLLRLPYVQQYRISEYKDMMSPQDLESLKRMIKDAELSSSRFLTDGSFEDLRQYLMLMIERYHKHRFVEIDYVSQHLSTQKMASHLMNKMEDYFGMEHRLQEEYLLADILYNMHYLKRNDADEKIMQIQVISKQFIDAVAHDLNIDLRNDFQFYQNLTNHLQSTFKDLDMGYDSDNELLYEIVKKNPEVVAAIEKNLQPLELFVQRAITREEIAYITIHVCAAMERNRYQGAQFTILLVCNSGVGTSQLLLSRLKKYFQFYVADVLPVHALANYDVTGINLIISTVPLKEERCETIILHPYLSDEDCILLGEKLETLKSGMHRVNSNPNFQRLQTLIANSIAISPLDKDEIYKNIIRDLQSHFFPIAPSDKATLRELLAGHIEVDVECADWKEAVRRSAQPLLEQDYLSEQYITQMIRNIETMGPYIVLAQGFALPHESPDVGGRKLGMQLIRLKHPVPFHSQFYDPVDFVCCLSTIDKDSHLKAMFHLMNLLSKADFCENIRKAKTAEEVYQIIYEYESIL</sequence>
<dbReference type="PANTHER" id="PTHR30185:SF18">
    <property type="entry name" value="TRANSCRIPTIONAL REGULATOR MTLR"/>
    <property type="match status" value="1"/>
</dbReference>
<dbReference type="InterPro" id="IPR002178">
    <property type="entry name" value="PTS_EIIA_type-2_dom"/>
</dbReference>
<feature type="domain" description="PTS EIIA type-2" evidence="6">
    <location>
        <begin position="538"/>
        <end position="681"/>
    </location>
</feature>
<dbReference type="Pfam" id="PF05043">
    <property type="entry name" value="Mga"/>
    <property type="match status" value="1"/>
</dbReference>
<dbReference type="GO" id="GO:0008982">
    <property type="term" value="F:protein-N(PI)-phosphohistidine-sugar phosphotransferase activity"/>
    <property type="evidence" value="ECO:0007669"/>
    <property type="project" value="InterPro"/>
</dbReference>
<dbReference type="Pfam" id="PF00359">
    <property type="entry name" value="PTS_EIIA_2"/>
    <property type="match status" value="1"/>
</dbReference>
<proteinExistence type="predicted"/>
<dbReference type="InterPro" id="IPR011608">
    <property type="entry name" value="PRD"/>
</dbReference>
<dbReference type="RefSeq" id="WP_044905762.1">
    <property type="nucleotide sequence ID" value="NZ_JQIF01000052.1"/>
</dbReference>
<evidence type="ECO:0000256" key="4">
    <source>
        <dbReference type="ARBA" id="ARBA00023159"/>
    </source>
</evidence>
<dbReference type="PROSITE" id="PS51372">
    <property type="entry name" value="PRD_2"/>
    <property type="match status" value="1"/>
</dbReference>
<keyword evidence="5" id="KW-0804">Transcription</keyword>
<dbReference type="Pfam" id="PF00874">
    <property type="entry name" value="PRD"/>
    <property type="match status" value="1"/>
</dbReference>
<dbReference type="Pfam" id="PF08220">
    <property type="entry name" value="HTH_DeoR"/>
    <property type="match status" value="1"/>
</dbReference>
<evidence type="ECO:0000256" key="2">
    <source>
        <dbReference type="ARBA" id="ARBA00022737"/>
    </source>
</evidence>
<reference evidence="9 10" key="1">
    <citation type="submission" date="2014-08" db="EMBL/GenBank/DDBJ databases">
        <title>Clostridium innocuum, an unnegligible vancomycin-resistant pathogen causing extra-intestinal infections.</title>
        <authorList>
            <person name="Feng Y."/>
            <person name="Chiu C.-H."/>
        </authorList>
    </citation>
    <scope>NUCLEOTIDE SEQUENCE [LARGE SCALE GENOMIC DNA]</scope>
    <source>
        <strain evidence="9 10">AN88</strain>
    </source>
</reference>
<keyword evidence="1" id="KW-0808">Transferase</keyword>
<dbReference type="InterPro" id="IPR013011">
    <property type="entry name" value="PTS_EIIB_2"/>
</dbReference>
<evidence type="ECO:0000259" key="7">
    <source>
        <dbReference type="PROSITE" id="PS51099"/>
    </source>
</evidence>
<keyword evidence="9" id="KW-0762">Sugar transport</keyword>
<evidence type="ECO:0000313" key="10">
    <source>
        <dbReference type="Proteomes" id="UP000030008"/>
    </source>
</evidence>
<dbReference type="InterPro" id="IPR036388">
    <property type="entry name" value="WH-like_DNA-bd_sf"/>
</dbReference>
<dbReference type="PROSITE" id="PS51094">
    <property type="entry name" value="PTS_EIIA_TYPE_2"/>
    <property type="match status" value="1"/>
</dbReference>
<accession>A0A099I4D6</accession>
<dbReference type="Proteomes" id="UP000030008">
    <property type="component" value="Unassembled WGS sequence"/>
</dbReference>
<keyword evidence="9" id="KW-0813">Transport</keyword>
<dbReference type="PANTHER" id="PTHR30185">
    <property type="entry name" value="CRYPTIC BETA-GLUCOSIDE BGL OPERON ANTITERMINATOR"/>
    <property type="match status" value="1"/>
</dbReference>
<dbReference type="Gene3D" id="3.40.50.2300">
    <property type="match status" value="1"/>
</dbReference>
<dbReference type="PROSITE" id="PS51099">
    <property type="entry name" value="PTS_EIIB_TYPE_2"/>
    <property type="match status" value="1"/>
</dbReference>
<dbReference type="AlphaFoldDB" id="A0A099I4D6"/>
<dbReference type="InterPro" id="IPR016152">
    <property type="entry name" value="PTrfase/Anion_transptr"/>
</dbReference>
<dbReference type="Gene3D" id="1.10.1790.10">
    <property type="entry name" value="PRD domain"/>
    <property type="match status" value="1"/>
</dbReference>
<organism evidence="9 10">
    <name type="scientific">Clostridium innocuum</name>
    <dbReference type="NCBI Taxonomy" id="1522"/>
    <lineage>
        <taxon>Bacteria</taxon>
        <taxon>Bacillati</taxon>
        <taxon>Bacillota</taxon>
        <taxon>Clostridia</taxon>
        <taxon>Eubacteriales</taxon>
        <taxon>Clostridiaceae</taxon>
        <taxon>Clostridium</taxon>
    </lineage>
</organism>
<evidence type="ECO:0000259" key="6">
    <source>
        <dbReference type="PROSITE" id="PS51094"/>
    </source>
</evidence>
<dbReference type="InterPro" id="IPR036095">
    <property type="entry name" value="PTS_EIIB-like_sf"/>
</dbReference>
<dbReference type="SUPFAM" id="SSF63520">
    <property type="entry name" value="PTS-regulatory domain, PRD"/>
    <property type="match status" value="1"/>
</dbReference>
<dbReference type="SUPFAM" id="SSF55804">
    <property type="entry name" value="Phoshotransferase/anion transport protein"/>
    <property type="match status" value="1"/>
</dbReference>
<dbReference type="EMBL" id="JQIF01000052">
    <property type="protein sequence ID" value="KGJ52819.1"/>
    <property type="molecule type" value="Genomic_DNA"/>
</dbReference>
<comment type="caution">
    <text evidence="9">The sequence shown here is derived from an EMBL/GenBank/DDBJ whole genome shotgun (WGS) entry which is preliminary data.</text>
</comment>
<dbReference type="InterPro" id="IPR050661">
    <property type="entry name" value="BglG_antiterminators"/>
</dbReference>
<feature type="domain" description="PRD" evidence="8">
    <location>
        <begin position="286"/>
        <end position="393"/>
    </location>
</feature>
<dbReference type="CDD" id="cd00211">
    <property type="entry name" value="PTS_IIA_fru"/>
    <property type="match status" value="1"/>
</dbReference>
<dbReference type="GO" id="GO:0009401">
    <property type="term" value="P:phosphoenolpyruvate-dependent sugar phosphotransferase system"/>
    <property type="evidence" value="ECO:0007669"/>
    <property type="project" value="InterPro"/>
</dbReference>
<evidence type="ECO:0000259" key="8">
    <source>
        <dbReference type="PROSITE" id="PS51372"/>
    </source>
</evidence>
<dbReference type="InterPro" id="IPR036634">
    <property type="entry name" value="PRD_sf"/>
</dbReference>
<evidence type="ECO:0000256" key="5">
    <source>
        <dbReference type="ARBA" id="ARBA00023163"/>
    </source>
</evidence>
<dbReference type="SUPFAM" id="SSF46785">
    <property type="entry name" value="Winged helix' DNA-binding domain"/>
    <property type="match status" value="1"/>
</dbReference>
<dbReference type="GO" id="GO:0003700">
    <property type="term" value="F:DNA-binding transcription factor activity"/>
    <property type="evidence" value="ECO:0007669"/>
    <property type="project" value="InterPro"/>
</dbReference>
<evidence type="ECO:0000256" key="3">
    <source>
        <dbReference type="ARBA" id="ARBA00023015"/>
    </source>
</evidence>
<evidence type="ECO:0000313" key="9">
    <source>
        <dbReference type="EMBL" id="KGJ52819.1"/>
    </source>
</evidence>
<feature type="domain" description="PTS EIIB type-2" evidence="7">
    <location>
        <begin position="397"/>
        <end position="485"/>
    </location>
</feature>
<name>A0A099I4D6_CLOIN</name>
<gene>
    <name evidence="9" type="ORF">CIAN88_12545</name>
</gene>
<dbReference type="CDD" id="cd05568">
    <property type="entry name" value="PTS_IIB_bgl_like"/>
    <property type="match status" value="1"/>
</dbReference>
<dbReference type="Gene3D" id="1.10.10.10">
    <property type="entry name" value="Winged helix-like DNA-binding domain superfamily/Winged helix DNA-binding domain"/>
    <property type="match status" value="1"/>
</dbReference>
<dbReference type="SUPFAM" id="SSF52794">
    <property type="entry name" value="PTS system IIB component-like"/>
    <property type="match status" value="1"/>
</dbReference>
<dbReference type="InterPro" id="IPR007737">
    <property type="entry name" value="Mga_HTH"/>
</dbReference>
<keyword evidence="4" id="KW-0010">Activator</keyword>
<protein>
    <submittedName>
        <fullName evidence="9">PTS sugar transporter subunit IIA</fullName>
    </submittedName>
</protein>
<dbReference type="InterPro" id="IPR001034">
    <property type="entry name" value="DeoR_HTH"/>
</dbReference>
<keyword evidence="2" id="KW-0677">Repeat</keyword>
<keyword evidence="3" id="KW-0805">Transcription regulation</keyword>
<dbReference type="InterPro" id="IPR036390">
    <property type="entry name" value="WH_DNA-bd_sf"/>
</dbReference>
<dbReference type="Gene3D" id="3.40.930.10">
    <property type="entry name" value="Mannitol-specific EII, Chain A"/>
    <property type="match status" value="1"/>
</dbReference>
<evidence type="ECO:0000256" key="1">
    <source>
        <dbReference type="ARBA" id="ARBA00022679"/>
    </source>
</evidence>